<dbReference type="OrthoDB" id="3038148at2759"/>
<protein>
    <submittedName>
        <fullName evidence="3">Uncharacterized protein</fullName>
    </submittedName>
</protein>
<feature type="transmembrane region" description="Helical" evidence="2">
    <location>
        <begin position="84"/>
        <end position="113"/>
    </location>
</feature>
<name>A0A9P5ZGY3_9AGAR</name>
<feature type="transmembrane region" description="Helical" evidence="2">
    <location>
        <begin position="125"/>
        <end position="148"/>
    </location>
</feature>
<evidence type="ECO:0000313" key="4">
    <source>
        <dbReference type="Proteomes" id="UP000807469"/>
    </source>
</evidence>
<keyword evidence="2" id="KW-0812">Transmembrane</keyword>
<feature type="region of interest" description="Disordered" evidence="1">
    <location>
        <begin position="275"/>
        <end position="313"/>
    </location>
</feature>
<organism evidence="3 4">
    <name type="scientific">Pholiota conissans</name>
    <dbReference type="NCBI Taxonomy" id="109636"/>
    <lineage>
        <taxon>Eukaryota</taxon>
        <taxon>Fungi</taxon>
        <taxon>Dikarya</taxon>
        <taxon>Basidiomycota</taxon>
        <taxon>Agaricomycotina</taxon>
        <taxon>Agaricomycetes</taxon>
        <taxon>Agaricomycetidae</taxon>
        <taxon>Agaricales</taxon>
        <taxon>Agaricineae</taxon>
        <taxon>Strophariaceae</taxon>
        <taxon>Pholiota</taxon>
    </lineage>
</organism>
<feature type="transmembrane region" description="Helical" evidence="2">
    <location>
        <begin position="219"/>
        <end position="239"/>
    </location>
</feature>
<gene>
    <name evidence="3" type="ORF">BDN70DRAFT_538302</name>
</gene>
<dbReference type="EMBL" id="MU155134">
    <property type="protein sequence ID" value="KAF9485686.1"/>
    <property type="molecule type" value="Genomic_DNA"/>
</dbReference>
<feature type="transmembrane region" description="Helical" evidence="2">
    <location>
        <begin position="176"/>
        <end position="198"/>
    </location>
</feature>
<evidence type="ECO:0000313" key="3">
    <source>
        <dbReference type="EMBL" id="KAF9485686.1"/>
    </source>
</evidence>
<keyword evidence="4" id="KW-1185">Reference proteome</keyword>
<feature type="transmembrane region" description="Helical" evidence="2">
    <location>
        <begin position="43"/>
        <end position="64"/>
    </location>
</feature>
<keyword evidence="2" id="KW-1133">Transmembrane helix</keyword>
<dbReference type="Proteomes" id="UP000807469">
    <property type="component" value="Unassembled WGS sequence"/>
</dbReference>
<reference evidence="3" key="1">
    <citation type="submission" date="2020-11" db="EMBL/GenBank/DDBJ databases">
        <authorList>
            <consortium name="DOE Joint Genome Institute"/>
            <person name="Ahrendt S."/>
            <person name="Riley R."/>
            <person name="Andreopoulos W."/>
            <person name="Labutti K."/>
            <person name="Pangilinan J."/>
            <person name="Ruiz-Duenas F.J."/>
            <person name="Barrasa J.M."/>
            <person name="Sanchez-Garcia M."/>
            <person name="Camarero S."/>
            <person name="Miyauchi S."/>
            <person name="Serrano A."/>
            <person name="Linde D."/>
            <person name="Babiker R."/>
            <person name="Drula E."/>
            <person name="Ayuso-Fernandez I."/>
            <person name="Pacheco R."/>
            <person name="Padilla G."/>
            <person name="Ferreira P."/>
            <person name="Barriuso J."/>
            <person name="Kellner H."/>
            <person name="Castanera R."/>
            <person name="Alfaro M."/>
            <person name="Ramirez L."/>
            <person name="Pisabarro A.G."/>
            <person name="Kuo A."/>
            <person name="Tritt A."/>
            <person name="Lipzen A."/>
            <person name="He G."/>
            <person name="Yan M."/>
            <person name="Ng V."/>
            <person name="Cullen D."/>
            <person name="Martin F."/>
            <person name="Rosso M.-N."/>
            <person name="Henrissat B."/>
            <person name="Hibbett D."/>
            <person name="Martinez A.T."/>
            <person name="Grigoriev I.V."/>
        </authorList>
    </citation>
    <scope>NUCLEOTIDE SEQUENCE</scope>
    <source>
        <strain evidence="3">CIRM-BRFM 674</strain>
    </source>
</reference>
<accession>A0A9P5ZGY3</accession>
<sequence>MPKVPPINAIIVEQWFNGLYTAITVLTIWTINRNRDATKANKITWAALVLLMYTSATVHCSMNWNHFANAIAANENPGMGPGFAFSLAHVSAVIEISGSSLLALNIFIADWLFIWRCWMVWQRRWIFVVIPIASTITGIVMAALALHLEDLLLHNTDLSVDVIQTESQKFMSFSNVFFSLSIGTSLTTTLLITLRIALVQRRLRKAGLKITSYSALIEILVESAAMYSVTLLLFVILQSTKNEALFYPQNIHAQVAGLAPTLIILRVAAGLSRPETEYPSRNSVADSSQTKFGPEATRSAIRFGNDSNTESEA</sequence>
<feature type="compositionally biased region" description="Polar residues" evidence="1">
    <location>
        <begin position="279"/>
        <end position="291"/>
    </location>
</feature>
<proteinExistence type="predicted"/>
<dbReference type="AlphaFoldDB" id="A0A9P5ZGY3"/>
<evidence type="ECO:0000256" key="2">
    <source>
        <dbReference type="SAM" id="Phobius"/>
    </source>
</evidence>
<evidence type="ECO:0000256" key="1">
    <source>
        <dbReference type="SAM" id="MobiDB-lite"/>
    </source>
</evidence>
<comment type="caution">
    <text evidence="3">The sequence shown here is derived from an EMBL/GenBank/DDBJ whole genome shotgun (WGS) entry which is preliminary data.</text>
</comment>
<feature type="transmembrane region" description="Helical" evidence="2">
    <location>
        <begin position="15"/>
        <end position="31"/>
    </location>
</feature>
<keyword evidence="2" id="KW-0472">Membrane</keyword>